<accession>A0A1J4KNZ3</accession>
<sequence length="437" mass="52227">MESEESQKIIYEPTEDLRKAMKLQKAFHDLSEDSFEKVINKIIKYNYYDTPVRCKEILLMILQVTHQRPYKTYMLANFTKKLLEEIPNMKEVFHFHLYLNHMMIVVFLTYGNNDSLDCELSYIFQLQRCIGFDFIKWGLKFSVLNIGLGYLGPIWDDLSKWFQDIEQLEFFYVDRKFSKTIEVVRARFGESDVISKRLYDLLRRGLTTNTGIARIIKKDDIESLQQISTQENFDFDTQVSFNQWDTEQLFNKKDVPIVDIAAYFGSVKCFKFIYMNGVSIRKLTKIAIAGGNIEIIRLAEQKAITFKGTLQVAIKHRHQNIARWLIENKPESYDNNMKQIFVFICRYDNIELFFDYCNIYEFDYEICLNIALKYDAFNLLRYFKNLPQYKAIDINELFQYVRAFLTMDDQHYFRVCYKERLIREQASGNYDQRIEVI</sequence>
<dbReference type="SUPFAM" id="SSF48403">
    <property type="entry name" value="Ankyrin repeat"/>
    <property type="match status" value="1"/>
</dbReference>
<dbReference type="RefSeq" id="XP_068364277.1">
    <property type="nucleotide sequence ID" value="XM_068489866.1"/>
</dbReference>
<evidence type="ECO:0000313" key="1">
    <source>
        <dbReference type="EMBL" id="OHT11141.1"/>
    </source>
</evidence>
<evidence type="ECO:0008006" key="3">
    <source>
        <dbReference type="Google" id="ProtNLM"/>
    </source>
</evidence>
<keyword evidence="2" id="KW-1185">Reference proteome</keyword>
<dbReference type="InterPro" id="IPR036770">
    <property type="entry name" value="Ankyrin_rpt-contain_sf"/>
</dbReference>
<dbReference type="AlphaFoldDB" id="A0A1J4KNZ3"/>
<dbReference type="GeneID" id="94824570"/>
<proteinExistence type="predicted"/>
<protein>
    <recommendedName>
        <fullName evidence="3">DUF3447 domain-containing protein</fullName>
    </recommendedName>
</protein>
<dbReference type="EMBL" id="MLAK01000593">
    <property type="protein sequence ID" value="OHT11141.1"/>
    <property type="molecule type" value="Genomic_DNA"/>
</dbReference>
<dbReference type="VEuPathDB" id="TrichDB:TRFO_01030"/>
<gene>
    <name evidence="1" type="ORF">TRFO_01030</name>
</gene>
<dbReference type="Proteomes" id="UP000179807">
    <property type="component" value="Unassembled WGS sequence"/>
</dbReference>
<comment type="caution">
    <text evidence="1">The sequence shown here is derived from an EMBL/GenBank/DDBJ whole genome shotgun (WGS) entry which is preliminary data.</text>
</comment>
<dbReference type="PANTHER" id="PTHR24159:SF5">
    <property type="entry name" value="ANK_REP_REGION DOMAIN-CONTAINING PROTEIN"/>
    <property type="match status" value="1"/>
</dbReference>
<dbReference type="PANTHER" id="PTHR24159">
    <property type="match status" value="1"/>
</dbReference>
<dbReference type="InterPro" id="IPR016024">
    <property type="entry name" value="ARM-type_fold"/>
</dbReference>
<name>A0A1J4KNZ3_9EUKA</name>
<evidence type="ECO:0000313" key="2">
    <source>
        <dbReference type="Proteomes" id="UP000179807"/>
    </source>
</evidence>
<reference evidence="1" key="1">
    <citation type="submission" date="2016-10" db="EMBL/GenBank/DDBJ databases">
        <authorList>
            <person name="Benchimol M."/>
            <person name="Almeida L.G."/>
            <person name="Vasconcelos A.T."/>
            <person name="Perreira-Neves A."/>
            <person name="Rosa I.A."/>
            <person name="Tasca T."/>
            <person name="Bogo M.R."/>
            <person name="de Souza W."/>
        </authorList>
    </citation>
    <scope>NUCLEOTIDE SEQUENCE [LARGE SCALE GENOMIC DNA]</scope>
    <source>
        <strain evidence="1">K</strain>
    </source>
</reference>
<dbReference type="OrthoDB" id="10673295at2759"/>
<dbReference type="SUPFAM" id="SSF48371">
    <property type="entry name" value="ARM repeat"/>
    <property type="match status" value="1"/>
</dbReference>
<organism evidence="1 2">
    <name type="scientific">Tritrichomonas foetus</name>
    <dbReference type="NCBI Taxonomy" id="1144522"/>
    <lineage>
        <taxon>Eukaryota</taxon>
        <taxon>Metamonada</taxon>
        <taxon>Parabasalia</taxon>
        <taxon>Tritrichomonadida</taxon>
        <taxon>Tritrichomonadidae</taxon>
        <taxon>Tritrichomonas</taxon>
    </lineage>
</organism>